<gene>
    <name evidence="3" type="ORF">DCC81_17810</name>
</gene>
<sequence length="260" mass="28697">MKKTFICLLACCWAGVAAAQTVTVDNYFNHEFHTPKGGGEKVPFHYLWEDTDETGFSIWGEMFRQQGATLHTLQEAPSAAALQHSDVYIIVDPDTKKETADPHYVEAAHVNAIKNWVKAGGVLVLMANDSANTELEHFNMLAAAFGLHFNSDLQNHVLNDAHFAAGTIYLENDPIFKTAKQLFLKDVASISLKGKARPALKTQHGAVIAATVQYGKGMVFAVGDPWLYNEYVNGRLPATYQNDKAAADLARWLLAHTKHK</sequence>
<dbReference type="OrthoDB" id="6381507at2"/>
<dbReference type="Pfam" id="PF14258">
    <property type="entry name" value="DUF4350"/>
    <property type="match status" value="1"/>
</dbReference>
<dbReference type="InterPro" id="IPR029062">
    <property type="entry name" value="Class_I_gatase-like"/>
</dbReference>
<dbReference type="AlphaFoldDB" id="A0A2T7BII8"/>
<evidence type="ECO:0000256" key="1">
    <source>
        <dbReference type="SAM" id="SignalP"/>
    </source>
</evidence>
<organism evidence="3 4">
    <name type="scientific">Chitinophaga parva</name>
    <dbReference type="NCBI Taxonomy" id="2169414"/>
    <lineage>
        <taxon>Bacteria</taxon>
        <taxon>Pseudomonadati</taxon>
        <taxon>Bacteroidota</taxon>
        <taxon>Chitinophagia</taxon>
        <taxon>Chitinophagales</taxon>
        <taxon>Chitinophagaceae</taxon>
        <taxon>Chitinophaga</taxon>
    </lineage>
</organism>
<evidence type="ECO:0000259" key="2">
    <source>
        <dbReference type="Pfam" id="PF14258"/>
    </source>
</evidence>
<dbReference type="Gene3D" id="3.40.50.880">
    <property type="match status" value="1"/>
</dbReference>
<comment type="caution">
    <text evidence="3">The sequence shown here is derived from an EMBL/GenBank/DDBJ whole genome shotgun (WGS) entry which is preliminary data.</text>
</comment>
<reference evidence="3 4" key="1">
    <citation type="submission" date="2018-04" db="EMBL/GenBank/DDBJ databases">
        <title>Chitinophaga fuyangensis sp. nov., isolated from soil in a chemical factory.</title>
        <authorList>
            <person name="Chen K."/>
        </authorList>
    </citation>
    <scope>NUCLEOTIDE SEQUENCE [LARGE SCALE GENOMIC DNA]</scope>
    <source>
        <strain evidence="3 4">LY-1</strain>
    </source>
</reference>
<dbReference type="EMBL" id="QCYK01000002">
    <property type="protein sequence ID" value="PUZ26097.1"/>
    <property type="molecule type" value="Genomic_DNA"/>
</dbReference>
<dbReference type="InterPro" id="IPR025646">
    <property type="entry name" value="DUF4350"/>
</dbReference>
<feature type="signal peptide" evidence="1">
    <location>
        <begin position="1"/>
        <end position="19"/>
    </location>
</feature>
<accession>A0A2T7BII8</accession>
<dbReference type="SUPFAM" id="SSF52317">
    <property type="entry name" value="Class I glutamine amidotransferase-like"/>
    <property type="match status" value="1"/>
</dbReference>
<dbReference type="Proteomes" id="UP000244450">
    <property type="component" value="Unassembled WGS sequence"/>
</dbReference>
<dbReference type="RefSeq" id="WP_108687934.1">
    <property type="nucleotide sequence ID" value="NZ_QCYK01000002.1"/>
</dbReference>
<protein>
    <recommendedName>
        <fullName evidence="2">DUF4350 domain-containing protein</fullName>
    </recommendedName>
</protein>
<proteinExistence type="predicted"/>
<name>A0A2T7BII8_9BACT</name>
<evidence type="ECO:0000313" key="3">
    <source>
        <dbReference type="EMBL" id="PUZ26097.1"/>
    </source>
</evidence>
<feature type="chain" id="PRO_5015518705" description="DUF4350 domain-containing protein" evidence="1">
    <location>
        <begin position="20"/>
        <end position="260"/>
    </location>
</feature>
<keyword evidence="4" id="KW-1185">Reference proteome</keyword>
<evidence type="ECO:0000313" key="4">
    <source>
        <dbReference type="Proteomes" id="UP000244450"/>
    </source>
</evidence>
<keyword evidence="1" id="KW-0732">Signal</keyword>
<feature type="domain" description="DUF4350" evidence="2">
    <location>
        <begin position="50"/>
        <end position="227"/>
    </location>
</feature>